<comment type="caution">
    <text evidence="2">The sequence shown here is derived from an EMBL/GenBank/DDBJ whole genome shotgun (WGS) entry which is preliminary data.</text>
</comment>
<proteinExistence type="predicted"/>
<evidence type="ECO:0000256" key="1">
    <source>
        <dbReference type="SAM" id="MobiDB-lite"/>
    </source>
</evidence>
<reference evidence="2 3" key="2">
    <citation type="submission" date="2017-10" db="EMBL/GenBank/DDBJ databases">
        <title>Extensive intraspecific genome diversity in a model arbuscular mycorrhizal fungus.</title>
        <authorList>
            <person name="Chen E.C.H."/>
            <person name="Morin E."/>
            <person name="Baudet D."/>
            <person name="Noel J."/>
            <person name="Ndikumana S."/>
            <person name="Charron P."/>
            <person name="St-Onge C."/>
            <person name="Giorgi J."/>
            <person name="Grigoriev I.V."/>
            <person name="Roux C."/>
            <person name="Martin F.M."/>
            <person name="Corradi N."/>
        </authorList>
    </citation>
    <scope>NUCLEOTIDE SEQUENCE [LARGE SCALE GENOMIC DNA]</scope>
    <source>
        <strain evidence="2 3">C2</strain>
    </source>
</reference>
<evidence type="ECO:0000313" key="2">
    <source>
        <dbReference type="EMBL" id="PKK66279.1"/>
    </source>
</evidence>
<evidence type="ECO:0000313" key="3">
    <source>
        <dbReference type="Proteomes" id="UP000233469"/>
    </source>
</evidence>
<accession>A0A2N1MXH6</accession>
<protein>
    <submittedName>
        <fullName evidence="2">Uncharacterized protein</fullName>
    </submittedName>
</protein>
<name>A0A2N1MXH6_9GLOM</name>
<dbReference type="EMBL" id="LLXL01001114">
    <property type="protein sequence ID" value="PKK66279.1"/>
    <property type="molecule type" value="Genomic_DNA"/>
</dbReference>
<dbReference type="Proteomes" id="UP000233469">
    <property type="component" value="Unassembled WGS sequence"/>
</dbReference>
<dbReference type="VEuPathDB" id="FungiDB:RhiirFUN_022327"/>
<gene>
    <name evidence="2" type="ORF">RhiirC2_784991</name>
</gene>
<dbReference type="VEuPathDB" id="FungiDB:FUN_015582"/>
<reference evidence="2 3" key="1">
    <citation type="submission" date="2016-04" db="EMBL/GenBank/DDBJ databases">
        <title>Genome analyses suggest a sexual origin of heterokaryosis in a supposedly ancient asexual fungus.</title>
        <authorList>
            <person name="Ropars J."/>
            <person name="Sedzielewska K."/>
            <person name="Noel J."/>
            <person name="Charron P."/>
            <person name="Farinelli L."/>
            <person name="Marton T."/>
            <person name="Kruger M."/>
            <person name="Pelin A."/>
            <person name="Brachmann A."/>
            <person name="Corradi N."/>
        </authorList>
    </citation>
    <scope>NUCLEOTIDE SEQUENCE [LARGE SCALE GENOMIC DNA]</scope>
    <source>
        <strain evidence="2 3">C2</strain>
    </source>
</reference>
<feature type="region of interest" description="Disordered" evidence="1">
    <location>
        <begin position="116"/>
        <end position="136"/>
    </location>
</feature>
<dbReference type="AlphaFoldDB" id="A0A2N1MXH6"/>
<organism evidence="2 3">
    <name type="scientific">Rhizophagus irregularis</name>
    <dbReference type="NCBI Taxonomy" id="588596"/>
    <lineage>
        <taxon>Eukaryota</taxon>
        <taxon>Fungi</taxon>
        <taxon>Fungi incertae sedis</taxon>
        <taxon>Mucoromycota</taxon>
        <taxon>Glomeromycotina</taxon>
        <taxon>Glomeromycetes</taxon>
        <taxon>Glomerales</taxon>
        <taxon>Glomeraceae</taxon>
        <taxon>Rhizophagus</taxon>
    </lineage>
</organism>
<sequence>MPETNEHLWFCPNVINLLIPIFNKYHSVLKFLITSNSRFCRIFSWTNNPPRSISDAPDLHYILLNLIPNELIHPFKAAKIGKKLTKKLLITFLFDLHPDIYNTIWRERTTRWKERKEHKYRQQSKSDNNGNFNRNNDIYHTQGYTNPFINTRRALDSSILWIYLNFRHNLPWLSSLTTDLSSVSFTRTSRPFSIDLFYFNI</sequence>